<dbReference type="Pfam" id="PF03265">
    <property type="entry name" value="DNase_II"/>
    <property type="match status" value="1"/>
</dbReference>
<dbReference type="STRING" id="70415.A0A5S6QDY7"/>
<dbReference type="WBParaSite" id="TMUE_1000005399.1">
    <property type="protein sequence ID" value="TMUE_1000005399.1"/>
    <property type="gene ID" value="WBGene00289632"/>
</dbReference>
<dbReference type="GO" id="GO:0006309">
    <property type="term" value="P:apoptotic DNA fragmentation"/>
    <property type="evidence" value="ECO:0007669"/>
    <property type="project" value="TreeGrafter"/>
</dbReference>
<keyword evidence="2" id="KW-0378">Hydrolase</keyword>
<evidence type="ECO:0000313" key="5">
    <source>
        <dbReference type="WBParaSite" id="TMUE_1000005399.1"/>
    </source>
</evidence>
<reference evidence="5" key="1">
    <citation type="submission" date="2019-12" db="UniProtKB">
        <authorList>
            <consortium name="WormBaseParasite"/>
        </authorList>
    </citation>
    <scope>IDENTIFICATION</scope>
</reference>
<sequence length="371" mass="39439">MNTRSLFVHVVRIWCISVAYGAALQCKSGANADISWGVYYVVPGTQTARAIYSAAAPAWEAAAIDMNAANGILSGLIAPYIAARATYNVIVYNNFPPFFAEAVRGSSPVKGVFAYTDSDGWWLTHTLDKWPDMQAAAFAAPPAGGAGLIVCVTVPFGSFPSWATAVSLQSPLIHFLQTTTPVAATSIPNIKELNDLTNRQATAFLPPFARSATFTSGAANGVPVTVFSKLPQAVLEIYSKFMASVLRQDLVVWSQTVPGDPSLPSSCSAPFKVENVRPATITVNTVAVTRAQDTARWAVSKVTADNAVFCVSTSDRTQKAKLLSGGATCLQSRQLQELFIAVAQTATIEECPAAGSTIFLRKNLIIIPKLV</sequence>
<keyword evidence="4" id="KW-1185">Reference proteome</keyword>
<dbReference type="GO" id="GO:0004531">
    <property type="term" value="F:deoxyribonuclease II activity"/>
    <property type="evidence" value="ECO:0007669"/>
    <property type="project" value="InterPro"/>
</dbReference>
<dbReference type="Proteomes" id="UP000046395">
    <property type="component" value="Unassembled WGS sequence"/>
</dbReference>
<proteinExistence type="inferred from homology"/>
<dbReference type="InterPro" id="IPR004947">
    <property type="entry name" value="DNase_II"/>
</dbReference>
<comment type="similarity">
    <text evidence="1">Belongs to the DNase II family.</text>
</comment>
<name>A0A5S6QDY7_TRIMR</name>
<keyword evidence="3" id="KW-0732">Signal</keyword>
<dbReference type="PANTHER" id="PTHR10858:SF23">
    <property type="entry name" value="DEOXYRIBONUCLEASE II"/>
    <property type="match status" value="1"/>
</dbReference>
<evidence type="ECO:0000256" key="3">
    <source>
        <dbReference type="SAM" id="SignalP"/>
    </source>
</evidence>
<feature type="signal peptide" evidence="3">
    <location>
        <begin position="1"/>
        <end position="21"/>
    </location>
</feature>
<evidence type="ECO:0000313" key="4">
    <source>
        <dbReference type="Proteomes" id="UP000046395"/>
    </source>
</evidence>
<protein>
    <submittedName>
        <fullName evidence="5">Deoxyribonuclease II</fullName>
    </submittedName>
</protein>
<evidence type="ECO:0000256" key="2">
    <source>
        <dbReference type="ARBA" id="ARBA00022801"/>
    </source>
</evidence>
<dbReference type="AlphaFoldDB" id="A0A5S6QDY7"/>
<organism evidence="4 5">
    <name type="scientific">Trichuris muris</name>
    <name type="common">Mouse whipworm</name>
    <dbReference type="NCBI Taxonomy" id="70415"/>
    <lineage>
        <taxon>Eukaryota</taxon>
        <taxon>Metazoa</taxon>
        <taxon>Ecdysozoa</taxon>
        <taxon>Nematoda</taxon>
        <taxon>Enoplea</taxon>
        <taxon>Dorylaimia</taxon>
        <taxon>Trichinellida</taxon>
        <taxon>Trichuridae</taxon>
        <taxon>Trichuris</taxon>
    </lineage>
</organism>
<accession>A0A5S6QDY7</accession>
<dbReference type="PANTHER" id="PTHR10858">
    <property type="entry name" value="DEOXYRIBONUCLEASE II"/>
    <property type="match status" value="1"/>
</dbReference>
<evidence type="ECO:0000256" key="1">
    <source>
        <dbReference type="ARBA" id="ARBA00007527"/>
    </source>
</evidence>
<feature type="chain" id="PRO_5024354725" evidence="3">
    <location>
        <begin position="22"/>
        <end position="371"/>
    </location>
</feature>